<feature type="transmembrane region" description="Helical" evidence="6">
    <location>
        <begin position="41"/>
        <end position="63"/>
    </location>
</feature>
<feature type="transmembrane region" description="Helical" evidence="6">
    <location>
        <begin position="344"/>
        <end position="366"/>
    </location>
</feature>
<dbReference type="EMBL" id="FOGJ01000019">
    <property type="protein sequence ID" value="SES10465.1"/>
    <property type="molecule type" value="Genomic_DNA"/>
</dbReference>
<feature type="transmembrane region" description="Helical" evidence="6">
    <location>
        <begin position="403"/>
        <end position="420"/>
    </location>
</feature>
<dbReference type="Proteomes" id="UP000182584">
    <property type="component" value="Unassembled WGS sequence"/>
</dbReference>
<dbReference type="PANTHER" id="PTHR30250:SF26">
    <property type="entry name" value="PSMA PROTEIN"/>
    <property type="match status" value="1"/>
</dbReference>
<dbReference type="RefSeq" id="WP_074757127.1">
    <property type="nucleotide sequence ID" value="NZ_FOGJ01000019.1"/>
</dbReference>
<reference evidence="7 8" key="1">
    <citation type="submission" date="2016-10" db="EMBL/GenBank/DDBJ databases">
        <authorList>
            <person name="de Groot N.N."/>
        </authorList>
    </citation>
    <scope>NUCLEOTIDE SEQUENCE [LARGE SCALE GENOMIC DNA]</scope>
    <source>
        <strain evidence="7 8">AR40</strain>
    </source>
</reference>
<feature type="transmembrane region" description="Helical" evidence="6">
    <location>
        <begin position="84"/>
        <end position="115"/>
    </location>
</feature>
<proteinExistence type="predicted"/>
<evidence type="ECO:0000313" key="7">
    <source>
        <dbReference type="EMBL" id="SES10465.1"/>
    </source>
</evidence>
<gene>
    <name evidence="7" type="ORF">SAMN04487884_1195</name>
</gene>
<feature type="transmembrane region" description="Helical" evidence="6">
    <location>
        <begin position="312"/>
        <end position="332"/>
    </location>
</feature>
<dbReference type="PANTHER" id="PTHR30250">
    <property type="entry name" value="PST FAMILY PREDICTED COLANIC ACID TRANSPORTER"/>
    <property type="match status" value="1"/>
</dbReference>
<sequence>MNKSKRTLFRTIVVTGIAFGINYLINFFLTPYITDNIGTEAYGFVTLSKTFASYALIITTALNSYSSRFITVAYHTKDIKRVNVYFNSVLFSNIVFGIVILIIVCGGIRPLAYLINVPSELYSDVRMLFILVFFNLAITCSTTAFQSFSYIKNKLDVASILKGLSYFIEACILVLSYLFFVPKVLYVGFGLCGASIILLIGNIYFSRKYVPEIIIDIKYFDFTAVKELVLNGIWNSLNSLGNVLNSGLDLLVCTTLLSPIAMGQLSIAKSILAIISGIYQMTSTPFHPLFLKSYADGDKVKLQNQLVYSIKISGLISNIFFATFFALGIDYYRLWIPNQNISLIYWLTVISIIPGVLEGAVFPLYYIYTLTVKNKIPCIITIIGGLFNVAGMYLLITYTNLDIYAVVITTAVIMIFINGVSNPLYMSFCLKISPMVIYKPLFVHILSCIIMTSSFVAVSKFYEIHSWIQFIIIASVLVVLGICIHICIVFGVRKYFNRLRKYLERS</sequence>
<feature type="transmembrane region" description="Helical" evidence="6">
    <location>
        <begin position="468"/>
        <end position="492"/>
    </location>
</feature>
<comment type="subcellular location">
    <subcellularLocation>
        <location evidence="1">Cell membrane</location>
        <topology evidence="1">Multi-pass membrane protein</topology>
    </subcellularLocation>
</comment>
<keyword evidence="4 6" id="KW-1133">Transmembrane helix</keyword>
<keyword evidence="5 6" id="KW-0472">Membrane</keyword>
<feature type="transmembrane region" description="Helical" evidence="6">
    <location>
        <begin position="7"/>
        <end position="29"/>
    </location>
</feature>
<dbReference type="InterPro" id="IPR050833">
    <property type="entry name" value="Poly_Biosynth_Transport"/>
</dbReference>
<feature type="transmembrane region" description="Helical" evidence="6">
    <location>
        <begin position="186"/>
        <end position="205"/>
    </location>
</feature>
<name>A0A1H9ULY1_BUTFI</name>
<keyword evidence="2" id="KW-1003">Cell membrane</keyword>
<dbReference type="AlphaFoldDB" id="A0A1H9ULY1"/>
<evidence type="ECO:0000256" key="4">
    <source>
        <dbReference type="ARBA" id="ARBA00022989"/>
    </source>
</evidence>
<evidence type="ECO:0000313" key="8">
    <source>
        <dbReference type="Proteomes" id="UP000182584"/>
    </source>
</evidence>
<evidence type="ECO:0000256" key="3">
    <source>
        <dbReference type="ARBA" id="ARBA00022692"/>
    </source>
</evidence>
<keyword evidence="3 6" id="KW-0812">Transmembrane</keyword>
<feature type="transmembrane region" description="Helical" evidence="6">
    <location>
        <begin position="441"/>
        <end position="462"/>
    </location>
</feature>
<evidence type="ECO:0000256" key="5">
    <source>
        <dbReference type="ARBA" id="ARBA00023136"/>
    </source>
</evidence>
<dbReference type="InterPro" id="IPR002797">
    <property type="entry name" value="Polysacc_synth"/>
</dbReference>
<dbReference type="GO" id="GO:0005886">
    <property type="term" value="C:plasma membrane"/>
    <property type="evidence" value="ECO:0007669"/>
    <property type="project" value="UniProtKB-SubCell"/>
</dbReference>
<accession>A0A1H9ULY1</accession>
<evidence type="ECO:0000256" key="1">
    <source>
        <dbReference type="ARBA" id="ARBA00004651"/>
    </source>
</evidence>
<dbReference type="OrthoDB" id="3224024at2"/>
<evidence type="ECO:0000256" key="6">
    <source>
        <dbReference type="SAM" id="Phobius"/>
    </source>
</evidence>
<feature type="transmembrane region" description="Helical" evidence="6">
    <location>
        <begin position="163"/>
        <end position="180"/>
    </location>
</feature>
<feature type="transmembrane region" description="Helical" evidence="6">
    <location>
        <begin position="127"/>
        <end position="151"/>
    </location>
</feature>
<organism evidence="7 8">
    <name type="scientific">Butyrivibrio fibrisolvens</name>
    <dbReference type="NCBI Taxonomy" id="831"/>
    <lineage>
        <taxon>Bacteria</taxon>
        <taxon>Bacillati</taxon>
        <taxon>Bacillota</taxon>
        <taxon>Clostridia</taxon>
        <taxon>Lachnospirales</taxon>
        <taxon>Lachnospiraceae</taxon>
        <taxon>Butyrivibrio</taxon>
    </lineage>
</organism>
<feature type="transmembrane region" description="Helical" evidence="6">
    <location>
        <begin position="378"/>
        <end position="397"/>
    </location>
</feature>
<evidence type="ECO:0000256" key="2">
    <source>
        <dbReference type="ARBA" id="ARBA00022475"/>
    </source>
</evidence>
<protein>
    <submittedName>
        <fullName evidence="7">Membrane protein involved in the export of O-antigen and teichoic acid</fullName>
    </submittedName>
</protein>
<dbReference type="Pfam" id="PF01943">
    <property type="entry name" value="Polysacc_synt"/>
    <property type="match status" value="1"/>
</dbReference>